<evidence type="ECO:0000313" key="4">
    <source>
        <dbReference type="EMBL" id="CAL1140163.1"/>
    </source>
</evidence>
<feature type="chain" id="PRO_5043270222" evidence="2">
    <location>
        <begin position="20"/>
        <end position="1805"/>
    </location>
</feature>
<feature type="compositionally biased region" description="Basic and acidic residues" evidence="1">
    <location>
        <begin position="408"/>
        <end position="420"/>
    </location>
</feature>
<evidence type="ECO:0000313" key="3">
    <source>
        <dbReference type="EMBL" id="CAI3986788.1"/>
    </source>
</evidence>
<dbReference type="EMBL" id="CAMXCT030001112">
    <property type="protein sequence ID" value="CAL4774100.1"/>
    <property type="molecule type" value="Genomic_DNA"/>
</dbReference>
<feature type="compositionally biased region" description="Polar residues" evidence="1">
    <location>
        <begin position="794"/>
        <end position="805"/>
    </location>
</feature>
<keyword evidence="5" id="KW-1185">Reference proteome</keyword>
<name>A0A9P1C8X0_9DINO</name>
<dbReference type="Proteomes" id="UP001152797">
    <property type="component" value="Unassembled WGS sequence"/>
</dbReference>
<evidence type="ECO:0000256" key="1">
    <source>
        <dbReference type="SAM" id="MobiDB-lite"/>
    </source>
</evidence>
<feature type="compositionally biased region" description="Acidic residues" evidence="1">
    <location>
        <begin position="866"/>
        <end position="879"/>
    </location>
</feature>
<feature type="signal peptide" evidence="2">
    <location>
        <begin position="1"/>
        <end position="19"/>
    </location>
</feature>
<protein>
    <submittedName>
        <fullName evidence="3">Uncharacterized protein</fullName>
    </submittedName>
</protein>
<organism evidence="3">
    <name type="scientific">Cladocopium goreaui</name>
    <dbReference type="NCBI Taxonomy" id="2562237"/>
    <lineage>
        <taxon>Eukaryota</taxon>
        <taxon>Sar</taxon>
        <taxon>Alveolata</taxon>
        <taxon>Dinophyceae</taxon>
        <taxon>Suessiales</taxon>
        <taxon>Symbiodiniaceae</taxon>
        <taxon>Cladocopium</taxon>
    </lineage>
</organism>
<reference evidence="4" key="2">
    <citation type="submission" date="2024-04" db="EMBL/GenBank/DDBJ databases">
        <authorList>
            <person name="Chen Y."/>
            <person name="Shah S."/>
            <person name="Dougan E. K."/>
            <person name="Thang M."/>
            <person name="Chan C."/>
        </authorList>
    </citation>
    <scope>NUCLEOTIDE SEQUENCE [LARGE SCALE GENOMIC DNA]</scope>
</reference>
<keyword evidence="2" id="KW-0732">Signal</keyword>
<accession>A0A9P1C8X0</accession>
<evidence type="ECO:0000256" key="2">
    <source>
        <dbReference type="SAM" id="SignalP"/>
    </source>
</evidence>
<gene>
    <name evidence="3" type="ORF">C1SCF055_LOCUS14108</name>
</gene>
<dbReference type="EMBL" id="CAMXCT010001112">
    <property type="protein sequence ID" value="CAI3986788.1"/>
    <property type="molecule type" value="Genomic_DNA"/>
</dbReference>
<feature type="region of interest" description="Disordered" evidence="1">
    <location>
        <begin position="781"/>
        <end position="882"/>
    </location>
</feature>
<comment type="caution">
    <text evidence="3">The sequence shown here is derived from an EMBL/GenBank/DDBJ whole genome shotgun (WGS) entry which is preliminary data.</text>
</comment>
<feature type="region of interest" description="Disordered" evidence="1">
    <location>
        <begin position="402"/>
        <end position="449"/>
    </location>
</feature>
<evidence type="ECO:0000313" key="5">
    <source>
        <dbReference type="Proteomes" id="UP001152797"/>
    </source>
</evidence>
<sequence length="1805" mass="201711">MICVKCIFIQLYVFVPAHAFGKSFILYKHSYAQIFTAPQSKPQTQTRNGSCQTVRRVFHSTRGRWLTDREKLAASGLAVSQVQATLAGILGPVPWEIDAMWGQRVGNGQQLQNVGVVLIAALASLRIRDKAPMNLLAIEPPSFPDGLSFQDGVFFLLVGGETFSLGPSKPMALDIHKRTHEERLQFESMTVAELKAKLVEWHVDLKGFNKGKSKADKKQVVLESWFKKFMVPEITSPKPQKGTKFQSATASKAKQIDEALAFTSEVSTEESEEKPEYLAKILLLQKEWLDKIIEGNKTFELRKTSISSSSTGESFFLAAKSTIYAKCVISHSLTVCNLDEFEKLMPAHQCPEPPYSFPFVAHRVSKVQALKPIEFLKLDSCIGRSLYRPLGWKPDYVPETEESSAGADIEKGEAEKDVKCKGKKPKSLPKKGSTAKEKQDAKSKFASKASKPSLECKSSLKVGSGDMLDSQDVKVLSHKDHLQPSKARLEKKKKFLARKDAVIDVQVSGGLLSHLNNEAFSRDDLTLAFLVGTFGSGGKVDVRGMWCDRIENVYASQWQNEDLKALCEKKQMEIVGTCVVKPRSNATLSSADLAMAKKHQTECNPAFVTAITGSDKMTSFFRIASEELEATEVIEEHARQIDPKVLWVGKGSLYFVHFTWEHSAVADLVGEAAKEKKSEPGFHDAKAVAHLGQIAGELGEIANYLCLRLPDFAAGPFSPQHQLSFEEDLGKWPLALEELRKVKLNKCPNDVGEAGRMLSSVHQMKSNLELRATKRRLNPSHTYDGVKWKRLRGTPSSACKKSPSTASASREGEPEPSSGPSSLSPETSSEPPAEQSSSSSATGIFEEDRNEEQGDEQLQIVPAEGNADEDEACEEDGEEDGKLKRCGAKVRVRHSIYQKLQVIRELDRLLEEGQKHGLEKKIMQTFPHIFMGTRGSLKSGMLGRWLVQCDEQKWREIPFERMNEEDRNMKELPDWIRVAFGMVPRGLERFKEGSNVPPVISKAVISMVERITCGGDNSRQTCGTLDVKDVKLEAERLLKVYHEAQEKEAEERGLEAPAQKSEVSIRWVNRILEHYGWKRNAPNTHGAYLDYEDERMKKSRKCWEFLRLTKGVRLDLSLNFDQVWKASWTSPKKVLNRTIETSCPSIVLRGKREKLWHELQQLHDARADNVEQARHSITVVTSLWASGECGPLCIVLPLGFLSDGDLGTLQQKYSPDVYFISSKSTSHFMTADTVVTYFDDVLADAFARRRRLLAHRYGKSFDDEWGAILCDSFSGHHAMAGGRELFSASSKVLLPEKQPGGWSARGQPCDAVHSVFRKYMTYYSESLLGYRGKILDSAYDAPLLLSNGNRWAWLSRGMASYEEMSEISPDQVSVEQLKEEMPACEAFAHEDFELHDSIDELLEKPDINRTTFLWQIESSLAGEDMEDWEKEDAEAFWLHRQEKFGEDDVKTKNALEKYQRAKSGEGSVSVILISKSTGKEMGQKVYQRCVLKKDGEFQVAVSHHVVAFKLNMMDLTLEELSNPPVTRNLRIVSVTGRSREIQEVRLHLNLLSLNQSHLMGAGSFGECNAAASSSASKDVSNQKGQKEEQDGIDKELAALDEGECDMENAEDGMVVDDHAQGGQQNAEEVAVMPYENGDDELFGPMNMEESFDFSDFGDETVWKVGDGVSFVVSQEDSSLDEKNLDPPEKPVAKAISGDSFKDVPAFQFLEKINMTLLPNIPGTGIGIHHTTNTWQVRYPAATKKSVARTFGDTKKGFVYPVQALLECLLWAWQQHLEKNPFCATSKERIQVIQGALKVNLGHDVA</sequence>
<dbReference type="EMBL" id="CAMXCT020001112">
    <property type="protein sequence ID" value="CAL1140163.1"/>
    <property type="molecule type" value="Genomic_DNA"/>
</dbReference>
<feature type="compositionally biased region" description="Low complexity" evidence="1">
    <location>
        <begin position="815"/>
        <end position="841"/>
    </location>
</feature>
<feature type="compositionally biased region" description="Basic and acidic residues" evidence="1">
    <location>
        <begin position="434"/>
        <end position="443"/>
    </location>
</feature>
<proteinExistence type="predicted"/>
<reference evidence="3" key="1">
    <citation type="submission" date="2022-10" db="EMBL/GenBank/DDBJ databases">
        <authorList>
            <person name="Chen Y."/>
            <person name="Dougan E. K."/>
            <person name="Chan C."/>
            <person name="Rhodes N."/>
            <person name="Thang M."/>
        </authorList>
    </citation>
    <scope>NUCLEOTIDE SEQUENCE</scope>
</reference>